<keyword evidence="8 13" id="KW-0378">Hydrolase</keyword>
<name>A0A9P0DN04_PHACE</name>
<comment type="subunit">
    <text evidence="13">Interacts with EME1.</text>
</comment>
<dbReference type="Gene3D" id="1.10.150.110">
    <property type="entry name" value="DNA polymerase beta, N-terminal domain-like"/>
    <property type="match status" value="1"/>
</dbReference>
<dbReference type="InterPro" id="IPR036388">
    <property type="entry name" value="WH-like_DNA-bd_sf"/>
</dbReference>
<dbReference type="CDD" id="cd21036">
    <property type="entry name" value="WH_MUS81"/>
    <property type="match status" value="1"/>
</dbReference>
<keyword evidence="7 13" id="KW-0227">DNA damage</keyword>
<dbReference type="Gene3D" id="1.10.150.670">
    <property type="entry name" value="Crossover junction endonuclease EME1, DNA-binding domain"/>
    <property type="match status" value="1"/>
</dbReference>
<evidence type="ECO:0000313" key="16">
    <source>
        <dbReference type="EMBL" id="CAH1176746.1"/>
    </source>
</evidence>
<evidence type="ECO:0000256" key="10">
    <source>
        <dbReference type="ARBA" id="ARBA00023172"/>
    </source>
</evidence>
<dbReference type="SUPFAM" id="SSF52980">
    <property type="entry name" value="Restriction endonuclease-like"/>
    <property type="match status" value="1"/>
</dbReference>
<evidence type="ECO:0000256" key="13">
    <source>
        <dbReference type="RuleBase" id="RU369042"/>
    </source>
</evidence>
<dbReference type="InterPro" id="IPR006166">
    <property type="entry name" value="ERCC4_domain"/>
</dbReference>
<dbReference type="PANTHER" id="PTHR13451">
    <property type="entry name" value="CLASS II CROSSOVER JUNCTION ENDONUCLEASE MUS81"/>
    <property type="match status" value="1"/>
</dbReference>
<comment type="subcellular location">
    <subcellularLocation>
        <location evidence="2 13">Nucleus</location>
    </subcellularLocation>
</comment>
<dbReference type="GO" id="GO:0031297">
    <property type="term" value="P:replication fork processing"/>
    <property type="evidence" value="ECO:0007669"/>
    <property type="project" value="UniProtKB-ARBA"/>
</dbReference>
<dbReference type="Proteomes" id="UP001153737">
    <property type="component" value="Chromosome 7"/>
</dbReference>
<dbReference type="GO" id="GO:0048257">
    <property type="term" value="F:3'-flap endonuclease activity"/>
    <property type="evidence" value="ECO:0007669"/>
    <property type="project" value="TreeGrafter"/>
</dbReference>
<keyword evidence="12 13" id="KW-0539">Nucleus</keyword>
<comment type="similarity">
    <text evidence="3 13">Belongs to the XPF family.</text>
</comment>
<dbReference type="Pfam" id="PF14716">
    <property type="entry name" value="HHH_8"/>
    <property type="match status" value="1"/>
</dbReference>
<evidence type="ECO:0000256" key="3">
    <source>
        <dbReference type="ARBA" id="ARBA00010015"/>
    </source>
</evidence>
<keyword evidence="9 13" id="KW-0460">Magnesium</keyword>
<dbReference type="Pfam" id="PF02732">
    <property type="entry name" value="ERCC4"/>
    <property type="match status" value="1"/>
</dbReference>
<dbReference type="InterPro" id="IPR047417">
    <property type="entry name" value="WHD_MUS81"/>
</dbReference>
<dbReference type="Pfam" id="PF21292">
    <property type="entry name" value="EME1-MUS81_C"/>
    <property type="match status" value="1"/>
</dbReference>
<keyword evidence="11 13" id="KW-0234">DNA repair</keyword>
<evidence type="ECO:0000256" key="2">
    <source>
        <dbReference type="ARBA" id="ARBA00004123"/>
    </source>
</evidence>
<dbReference type="GO" id="GO:0000727">
    <property type="term" value="P:double-strand break repair via break-induced replication"/>
    <property type="evidence" value="ECO:0007669"/>
    <property type="project" value="UniProtKB-UniRule"/>
</dbReference>
<evidence type="ECO:0000256" key="5">
    <source>
        <dbReference type="ARBA" id="ARBA00022723"/>
    </source>
</evidence>
<dbReference type="GO" id="GO:0000712">
    <property type="term" value="P:resolution of meiotic recombination intermediates"/>
    <property type="evidence" value="ECO:0007669"/>
    <property type="project" value="TreeGrafter"/>
</dbReference>
<keyword evidence="17" id="KW-1185">Reference proteome</keyword>
<evidence type="ECO:0000256" key="14">
    <source>
        <dbReference type="SAM" id="MobiDB-lite"/>
    </source>
</evidence>
<keyword evidence="5 13" id="KW-0479">Metal-binding</keyword>
<dbReference type="Gene3D" id="1.10.10.10">
    <property type="entry name" value="Winged helix-like DNA-binding domain superfamily/Winged helix DNA-binding domain"/>
    <property type="match status" value="1"/>
</dbReference>
<dbReference type="CDD" id="cd20074">
    <property type="entry name" value="XPF_nuclease_Mus81"/>
    <property type="match status" value="1"/>
</dbReference>
<feature type="compositionally biased region" description="Low complexity" evidence="14">
    <location>
        <begin position="326"/>
        <end position="343"/>
    </location>
</feature>
<dbReference type="GO" id="GO:0006308">
    <property type="term" value="P:DNA catabolic process"/>
    <property type="evidence" value="ECO:0007669"/>
    <property type="project" value="UniProtKB-UniRule"/>
</dbReference>
<evidence type="ECO:0000256" key="4">
    <source>
        <dbReference type="ARBA" id="ARBA00022722"/>
    </source>
</evidence>
<proteinExistence type="inferred from homology"/>
<sequence length="634" mass="70516">MDCTKRRRVTVKFKSANPLFEQWLAEWEEKAKIKGSKSHHTFQKALTYLRKCPIPLNSGKECLILKGFGEKLCQMLDRKLQEHSTSTNVDNDVHPIISNKDDSNRSKTQGLPENTAGTGLSIVRRKGENKESSSSSCESDGSLVDYMPIPRTGEYAILLALYKKHMQPNYPGYSTKQEIISEAIQFSDISFTKLEGKRTAWFARKTLISRKLLTEKSKPLKYSLTDSGISLAKKLYDENYSNANNNKESLDENPLRTIELGNIQTWCQAQSSLHNDEISDEIIIFDGVPPEVGSSIGSVFSAAPLLSKQSDSVSKLISKKGLPSQKSITKHPSTSSTTSTKSQSQEECVIFQPGSYDIILYVDTAETTGNHGKSKSDAFLAELSNLMSAGSYEVKHLSVGDFIWICRDKSTKKELVLPYVVERKRLDDLAGSIKDGRYHEQKFRLKRSGAQTKIYLIEQCAGARSHVGLPLSTLMQAAANTAVQDGFVVSVTGGLKQTAEYLSRFTGLLAASFKDKTVMSCPKDNLDEVDLTDDLIPLMTFNEFNRSSMKNKPMKVTDLFVKMLLQLKGISVDRALAIVEIYPTPATLRQAYSENTGIKGEKLLAPIKFGKFKKAIGPTLSKTIYQLFTSETFS</sequence>
<dbReference type="SMART" id="SM00891">
    <property type="entry name" value="ERCC4"/>
    <property type="match status" value="1"/>
</dbReference>
<feature type="region of interest" description="Disordered" evidence="14">
    <location>
        <begin position="83"/>
        <end position="140"/>
    </location>
</feature>
<evidence type="ECO:0000256" key="8">
    <source>
        <dbReference type="ARBA" id="ARBA00022801"/>
    </source>
</evidence>
<comment type="cofactor">
    <cofactor evidence="1 13">
        <name>Mg(2+)</name>
        <dbReference type="ChEBI" id="CHEBI:18420"/>
    </cofactor>
</comment>
<evidence type="ECO:0000313" key="17">
    <source>
        <dbReference type="Proteomes" id="UP001153737"/>
    </source>
</evidence>
<dbReference type="InterPro" id="IPR010996">
    <property type="entry name" value="HHH_MUS81"/>
</dbReference>
<dbReference type="PANTHER" id="PTHR13451:SF0">
    <property type="entry name" value="CROSSOVER JUNCTION ENDONUCLEASE MUS81"/>
    <property type="match status" value="1"/>
</dbReference>
<dbReference type="GO" id="GO:0005634">
    <property type="term" value="C:nucleus"/>
    <property type="evidence" value="ECO:0007669"/>
    <property type="project" value="UniProtKB-SubCell"/>
</dbReference>
<dbReference type="GO" id="GO:0031573">
    <property type="term" value="P:mitotic intra-S DNA damage checkpoint signaling"/>
    <property type="evidence" value="ECO:0007669"/>
    <property type="project" value="TreeGrafter"/>
</dbReference>
<dbReference type="InterPro" id="IPR027421">
    <property type="entry name" value="DNA_pol_lamdba_lyase_dom_sf"/>
</dbReference>
<keyword evidence="6 13" id="KW-0255">Endonuclease</keyword>
<gene>
    <name evidence="16" type="ORF">PHAECO_LOCUS10712</name>
</gene>
<dbReference type="GO" id="GO:0048476">
    <property type="term" value="C:Holliday junction resolvase complex"/>
    <property type="evidence" value="ECO:0007669"/>
    <property type="project" value="UniProtKB-UniRule"/>
</dbReference>
<reference evidence="16" key="2">
    <citation type="submission" date="2022-10" db="EMBL/GenBank/DDBJ databases">
        <authorList>
            <consortium name="ENA_rothamsted_submissions"/>
            <consortium name="culmorum"/>
            <person name="King R."/>
        </authorList>
    </citation>
    <scope>NUCLEOTIDE SEQUENCE</scope>
</reference>
<feature type="region of interest" description="Disordered" evidence="14">
    <location>
        <begin position="323"/>
        <end position="346"/>
    </location>
</feature>
<evidence type="ECO:0000256" key="12">
    <source>
        <dbReference type="ARBA" id="ARBA00023242"/>
    </source>
</evidence>
<dbReference type="InterPro" id="IPR033309">
    <property type="entry name" value="Mus81"/>
</dbReference>
<keyword evidence="10 13" id="KW-0233">DNA recombination</keyword>
<evidence type="ECO:0000256" key="1">
    <source>
        <dbReference type="ARBA" id="ARBA00001946"/>
    </source>
</evidence>
<dbReference type="FunFam" id="3.40.50.10130:FF:000003">
    <property type="entry name" value="Crossover junction endonuclease MUS81"/>
    <property type="match status" value="1"/>
</dbReference>
<protein>
    <recommendedName>
        <fullName evidence="13">Crossover junction endonuclease MUS81</fullName>
        <ecNumber evidence="13">3.1.22.-</ecNumber>
    </recommendedName>
</protein>
<evidence type="ECO:0000256" key="7">
    <source>
        <dbReference type="ARBA" id="ARBA00022763"/>
    </source>
</evidence>
<evidence type="ECO:0000256" key="11">
    <source>
        <dbReference type="ARBA" id="ARBA00023204"/>
    </source>
</evidence>
<comment type="function">
    <text evidence="13">Interacts with EME1 to form a DNA structure-specific endonuclease with substrate preference for branched DNA structures with a 5'-end at the branch nick. Typical substrates include 3'-flap structures, D-loops, replication forks and nicked Holliday junctions. May be required in mitosis for the processing of stalled or collapsed replication fork intermediates. May be required in meiosis for the repair of meiosis-specific double strand breaks subsequent to single-end invasion (SEI).</text>
</comment>
<dbReference type="EC" id="3.1.22.-" evidence="13"/>
<organism evidence="16 17">
    <name type="scientific">Phaedon cochleariae</name>
    <name type="common">Mustard beetle</name>
    <dbReference type="NCBI Taxonomy" id="80249"/>
    <lineage>
        <taxon>Eukaryota</taxon>
        <taxon>Metazoa</taxon>
        <taxon>Ecdysozoa</taxon>
        <taxon>Arthropoda</taxon>
        <taxon>Hexapoda</taxon>
        <taxon>Insecta</taxon>
        <taxon>Pterygota</taxon>
        <taxon>Neoptera</taxon>
        <taxon>Endopterygota</taxon>
        <taxon>Coleoptera</taxon>
        <taxon>Polyphaga</taxon>
        <taxon>Cucujiformia</taxon>
        <taxon>Chrysomeloidea</taxon>
        <taxon>Chrysomelidae</taxon>
        <taxon>Chrysomelinae</taxon>
        <taxon>Chrysomelini</taxon>
        <taxon>Phaedon</taxon>
    </lineage>
</organism>
<feature type="compositionally biased region" description="Polar residues" evidence="14">
    <location>
        <begin position="106"/>
        <end position="118"/>
    </location>
</feature>
<dbReference type="Pfam" id="PF21136">
    <property type="entry name" value="WHD_MUS81"/>
    <property type="match status" value="1"/>
</dbReference>
<dbReference type="Gene3D" id="3.40.50.10130">
    <property type="match status" value="1"/>
</dbReference>
<dbReference type="GO" id="GO:0003677">
    <property type="term" value="F:DNA binding"/>
    <property type="evidence" value="ECO:0007669"/>
    <property type="project" value="UniProtKB-UniRule"/>
</dbReference>
<keyword evidence="4 13" id="KW-0540">Nuclease</keyword>
<evidence type="ECO:0000259" key="15">
    <source>
        <dbReference type="SMART" id="SM00891"/>
    </source>
</evidence>
<dbReference type="InterPro" id="IPR047416">
    <property type="entry name" value="XPF_nuclease_Mus81"/>
</dbReference>
<dbReference type="EMBL" id="OU896713">
    <property type="protein sequence ID" value="CAH1176746.1"/>
    <property type="molecule type" value="Genomic_DNA"/>
</dbReference>
<evidence type="ECO:0000256" key="6">
    <source>
        <dbReference type="ARBA" id="ARBA00022759"/>
    </source>
</evidence>
<evidence type="ECO:0000256" key="9">
    <source>
        <dbReference type="ARBA" id="ARBA00022842"/>
    </source>
</evidence>
<dbReference type="OrthoDB" id="5963188at2759"/>
<dbReference type="GO" id="GO:0046872">
    <property type="term" value="F:metal ion binding"/>
    <property type="evidence" value="ECO:0007669"/>
    <property type="project" value="UniProtKB-UniRule"/>
</dbReference>
<feature type="domain" description="ERCC4" evidence="15">
    <location>
        <begin position="359"/>
        <end position="461"/>
    </location>
</feature>
<dbReference type="FunFam" id="1.10.150.110:FF:000001">
    <property type="entry name" value="Putative Crossover junction endonuclease MUS81"/>
    <property type="match status" value="1"/>
</dbReference>
<dbReference type="AlphaFoldDB" id="A0A9P0DN04"/>
<dbReference type="InterPro" id="IPR042530">
    <property type="entry name" value="EME1/EME2_C"/>
</dbReference>
<dbReference type="SUPFAM" id="SSF47802">
    <property type="entry name" value="DNA polymerase beta, N-terminal domain-like"/>
    <property type="match status" value="1"/>
</dbReference>
<accession>A0A9P0DN04</accession>
<reference evidence="16" key="1">
    <citation type="submission" date="2022-01" db="EMBL/GenBank/DDBJ databases">
        <authorList>
            <person name="King R."/>
        </authorList>
    </citation>
    <scope>NUCLEOTIDE SEQUENCE</scope>
</reference>
<dbReference type="InterPro" id="IPR011335">
    <property type="entry name" value="Restrct_endonuc-II-like"/>
</dbReference>
<dbReference type="GO" id="GO:0008821">
    <property type="term" value="F:crossover junction DNA endonuclease activity"/>
    <property type="evidence" value="ECO:0007669"/>
    <property type="project" value="UniProtKB-UniRule"/>
</dbReference>